<dbReference type="InterPro" id="IPR027417">
    <property type="entry name" value="P-loop_NTPase"/>
</dbReference>
<dbReference type="PANTHER" id="PTHR32182:SF25">
    <property type="entry name" value="SLR1056 PROTEIN"/>
    <property type="match status" value="1"/>
</dbReference>
<comment type="caution">
    <text evidence="3">The sequence shown here is derived from an EMBL/GenBank/DDBJ whole genome shotgun (WGS) entry which is preliminary data.</text>
</comment>
<gene>
    <name evidence="3" type="ORF">HNR46_001148</name>
</gene>
<dbReference type="Gene3D" id="3.40.50.300">
    <property type="entry name" value="P-loop containing nucleotide triphosphate hydrolases"/>
    <property type="match status" value="2"/>
</dbReference>
<dbReference type="GO" id="GO:0016887">
    <property type="term" value="F:ATP hydrolysis activity"/>
    <property type="evidence" value="ECO:0007669"/>
    <property type="project" value="InterPro"/>
</dbReference>
<name>A0A840V5L1_9BACT</name>
<protein>
    <submittedName>
        <fullName evidence="3">Putative ATPase</fullName>
    </submittedName>
</protein>
<keyword evidence="4" id="KW-1185">Reference proteome</keyword>
<dbReference type="GO" id="GO:0005524">
    <property type="term" value="F:ATP binding"/>
    <property type="evidence" value="ECO:0007669"/>
    <property type="project" value="InterPro"/>
</dbReference>
<dbReference type="PIRSF" id="PIRSF029347">
    <property type="entry name" value="RecF"/>
    <property type="match status" value="1"/>
</dbReference>
<dbReference type="InterPro" id="IPR041685">
    <property type="entry name" value="AAA_GajA/Old/RecF-like"/>
</dbReference>
<dbReference type="Pfam" id="PF13304">
    <property type="entry name" value="AAA_21"/>
    <property type="match status" value="1"/>
</dbReference>
<evidence type="ECO:0000259" key="1">
    <source>
        <dbReference type="Pfam" id="PF13175"/>
    </source>
</evidence>
<proteinExistence type="predicted"/>
<dbReference type="SUPFAM" id="SSF52540">
    <property type="entry name" value="P-loop containing nucleoside triphosphate hydrolases"/>
    <property type="match status" value="1"/>
</dbReference>
<evidence type="ECO:0000313" key="3">
    <source>
        <dbReference type="EMBL" id="MBB5350914.1"/>
    </source>
</evidence>
<dbReference type="InterPro" id="IPR014555">
    <property type="entry name" value="RecF-like"/>
</dbReference>
<accession>A0A840V5L1</accession>
<dbReference type="PANTHER" id="PTHR32182">
    <property type="entry name" value="DNA REPLICATION AND REPAIR PROTEIN RECF"/>
    <property type="match status" value="1"/>
</dbReference>
<dbReference type="Pfam" id="PF13175">
    <property type="entry name" value="AAA_15"/>
    <property type="match status" value="1"/>
</dbReference>
<dbReference type="Proteomes" id="UP000557717">
    <property type="component" value="Unassembled WGS sequence"/>
</dbReference>
<dbReference type="AlphaFoldDB" id="A0A840V5L1"/>
<evidence type="ECO:0000259" key="2">
    <source>
        <dbReference type="Pfam" id="PF13304"/>
    </source>
</evidence>
<dbReference type="GO" id="GO:0006302">
    <property type="term" value="P:double-strand break repair"/>
    <property type="evidence" value="ECO:0007669"/>
    <property type="project" value="TreeGrafter"/>
</dbReference>
<feature type="domain" description="ATPase AAA-type core" evidence="2">
    <location>
        <begin position="237"/>
        <end position="314"/>
    </location>
</feature>
<sequence length="352" mass="38543">MIHALEILGYRSLREFRLKLAPVTVLVGPNGVGKSNLYKALRLFSSLAEGRFSQTMADEGGTPKCFWAGQEIGPTRPKRVVLHLDAVDFQWKVEFGRIPTGPEDPTQFRNDPEIKKETLVSSLGSHGRNDWALKIPRNESMLSFLRDPVTFPALALAREQITSWRFYDGFRTDASSPLRRASPAVWSPVLEEGGGNLAACLQTLAESSFPERLPSALAAAFPGHQCRIDSSGSLMEIAWCQPGLGRPLDAAEMSDGTLRFLALCAALLSPRPPSLLVLNEPENSLHPGLIPALVGLCGEAAKGSQLLIITHSDSFSREMQEAIDASVHRLASRDGETCLEADLGSRRVWRFD</sequence>
<feature type="domain" description="Endonuclease GajA/Old nuclease/RecF-like AAA" evidence="1">
    <location>
        <begin position="1"/>
        <end position="51"/>
    </location>
</feature>
<reference evidence="3 4" key="1">
    <citation type="submission" date="2020-08" db="EMBL/GenBank/DDBJ databases">
        <title>Genomic Encyclopedia of Type Strains, Phase IV (KMG-IV): sequencing the most valuable type-strain genomes for metagenomic binning, comparative biology and taxonomic classification.</title>
        <authorList>
            <person name="Goeker M."/>
        </authorList>
    </citation>
    <scope>NUCLEOTIDE SEQUENCE [LARGE SCALE GENOMIC DNA]</scope>
    <source>
        <strain evidence="3 4">YC6886</strain>
    </source>
</reference>
<dbReference type="EMBL" id="JACHFD010000004">
    <property type="protein sequence ID" value="MBB5350914.1"/>
    <property type="molecule type" value="Genomic_DNA"/>
</dbReference>
<dbReference type="RefSeq" id="WP_184016620.1">
    <property type="nucleotide sequence ID" value="NZ_JACHFD010000004.1"/>
</dbReference>
<organism evidence="3 4">
    <name type="scientific">Haloferula luteola</name>
    <dbReference type="NCBI Taxonomy" id="595692"/>
    <lineage>
        <taxon>Bacteria</taxon>
        <taxon>Pseudomonadati</taxon>
        <taxon>Verrucomicrobiota</taxon>
        <taxon>Verrucomicrobiia</taxon>
        <taxon>Verrucomicrobiales</taxon>
        <taxon>Verrucomicrobiaceae</taxon>
        <taxon>Haloferula</taxon>
    </lineage>
</organism>
<evidence type="ECO:0000313" key="4">
    <source>
        <dbReference type="Proteomes" id="UP000557717"/>
    </source>
</evidence>
<dbReference type="InterPro" id="IPR003959">
    <property type="entry name" value="ATPase_AAA_core"/>
</dbReference>
<dbReference type="GO" id="GO:0000731">
    <property type="term" value="P:DNA synthesis involved in DNA repair"/>
    <property type="evidence" value="ECO:0007669"/>
    <property type="project" value="TreeGrafter"/>
</dbReference>